<feature type="region of interest" description="Disordered" evidence="1">
    <location>
        <begin position="1"/>
        <end position="492"/>
    </location>
</feature>
<feature type="compositionally biased region" description="Low complexity" evidence="1">
    <location>
        <begin position="246"/>
        <end position="265"/>
    </location>
</feature>
<reference evidence="2 3" key="1">
    <citation type="submission" date="2016-06" db="EMBL/GenBank/DDBJ databases">
        <title>Evolution of pathogenesis and genome organization in the Tremellales.</title>
        <authorList>
            <person name="Cuomo C."/>
            <person name="Litvintseva A."/>
            <person name="Heitman J."/>
            <person name="Chen Y."/>
            <person name="Sun S."/>
            <person name="Springer D."/>
            <person name="Dromer F."/>
            <person name="Young S."/>
            <person name="Zeng Q."/>
            <person name="Chapman S."/>
            <person name="Gujja S."/>
            <person name="Saif S."/>
            <person name="Birren B."/>
        </authorList>
    </citation>
    <scope>NUCLEOTIDE SEQUENCE [LARGE SCALE GENOMIC DNA]</scope>
    <source>
        <strain evidence="2 3">CBS 6273</strain>
    </source>
</reference>
<dbReference type="Proteomes" id="UP000095149">
    <property type="component" value="Unassembled WGS sequence"/>
</dbReference>
<feature type="compositionally biased region" description="Basic and acidic residues" evidence="1">
    <location>
        <begin position="309"/>
        <end position="319"/>
    </location>
</feature>
<organism evidence="2 3">
    <name type="scientific">Cryptococcus amylolentus CBS 6273</name>
    <dbReference type="NCBI Taxonomy" id="1296118"/>
    <lineage>
        <taxon>Eukaryota</taxon>
        <taxon>Fungi</taxon>
        <taxon>Dikarya</taxon>
        <taxon>Basidiomycota</taxon>
        <taxon>Agaricomycotina</taxon>
        <taxon>Tremellomycetes</taxon>
        <taxon>Tremellales</taxon>
        <taxon>Cryptococcaceae</taxon>
        <taxon>Cryptococcus</taxon>
    </lineage>
</organism>
<comment type="caution">
    <text evidence="2">The sequence shown here is derived from an EMBL/GenBank/DDBJ whole genome shotgun (WGS) entry which is preliminary data.</text>
</comment>
<evidence type="ECO:0000313" key="2">
    <source>
        <dbReference type="EMBL" id="ODO09566.1"/>
    </source>
</evidence>
<gene>
    <name evidence="2" type="ORF">I350_03169</name>
</gene>
<accession>A0A1E3K9D7</accession>
<name>A0A1E3K9D7_9TREE</name>
<dbReference type="EMBL" id="MEKH01000004">
    <property type="protein sequence ID" value="ODO09566.1"/>
    <property type="molecule type" value="Genomic_DNA"/>
</dbReference>
<feature type="compositionally biased region" description="Gly residues" evidence="1">
    <location>
        <begin position="347"/>
        <end position="359"/>
    </location>
</feature>
<protein>
    <submittedName>
        <fullName evidence="2">Uncharacterized protein</fullName>
    </submittedName>
</protein>
<feature type="compositionally biased region" description="Basic and acidic residues" evidence="1">
    <location>
        <begin position="483"/>
        <end position="492"/>
    </location>
</feature>
<feature type="compositionally biased region" description="Low complexity" evidence="1">
    <location>
        <begin position="273"/>
        <end position="293"/>
    </location>
</feature>
<proteinExistence type="predicted"/>
<feature type="compositionally biased region" description="Polar residues" evidence="1">
    <location>
        <begin position="214"/>
        <end position="226"/>
    </location>
</feature>
<dbReference type="AlphaFoldDB" id="A0A1E3K9D7"/>
<feature type="compositionally biased region" description="Basic and acidic residues" evidence="1">
    <location>
        <begin position="140"/>
        <end position="149"/>
    </location>
</feature>
<feature type="compositionally biased region" description="Gly residues" evidence="1">
    <location>
        <begin position="399"/>
        <end position="412"/>
    </location>
</feature>
<feature type="compositionally biased region" description="Gly residues" evidence="1">
    <location>
        <begin position="327"/>
        <end position="337"/>
    </location>
</feature>
<evidence type="ECO:0000256" key="1">
    <source>
        <dbReference type="SAM" id="MobiDB-lite"/>
    </source>
</evidence>
<evidence type="ECO:0000313" key="3">
    <source>
        <dbReference type="Proteomes" id="UP000095149"/>
    </source>
</evidence>
<feature type="compositionally biased region" description="Acidic residues" evidence="1">
    <location>
        <begin position="463"/>
        <end position="473"/>
    </location>
</feature>
<feature type="compositionally biased region" description="Basic residues" evidence="1">
    <location>
        <begin position="160"/>
        <end position="170"/>
    </location>
</feature>
<sequence length="492" mass="52050">MPDQHMQDDEDGQINTQPNLTPAGEELDQPQDYAQTGHTEAPSPADLQRGVWHSFGFQPRDPDPQTTLGGQQDAYLPSPLPSAAANQPPLPKTAVIPEEIEMGAPPPTFEASPREGERTVLGGPGPSHESSDRGLTQQEHATEGEEKQTESSVGPDRSSRGRGKRGRGRPRSNDITRYPRPPRSSPRLAEHAQGLQLQLGSVSALEGGEDSPFATVTRTSPRQQTHLDVPPHRAGEGTNARYHPYSQPSTPFTSTFPSTSTPSRFTHSKAPQTPNTPSTPSLSHSHSNSPTTPGSLVRRQGLDQGYCLEEAKGLRDEVSPIKSSGSPGFGWGPSGSGGRRRRMGMSRGMGTGTGVGMGSSPGVRMTSMDFGAAIPPRPSMTTSELPPLNPAAKSPSSGGNVGDVGALIGGQEKGMEGTDDSEMGEEPTSSAPPTFIENPLVSHNTAQAVEDPPSPRSRAIKEGDEEEKEDGEDGGPSTMSSELHLKEDDSKP</sequence>